<dbReference type="GeneID" id="102032161"/>
<dbReference type="PANTHER" id="PTHR22950">
    <property type="entry name" value="AMINO ACID TRANSPORTER"/>
    <property type="match status" value="1"/>
</dbReference>
<name>A0A8N5EKQ9_GEOFO</name>
<feature type="transmembrane region" description="Helical" evidence="5">
    <location>
        <begin position="354"/>
        <end position="371"/>
    </location>
</feature>
<dbReference type="GO" id="GO:0015186">
    <property type="term" value="F:L-glutamine transmembrane transporter activity"/>
    <property type="evidence" value="ECO:0007669"/>
    <property type="project" value="TreeGrafter"/>
</dbReference>
<feature type="transmembrane region" description="Helical" evidence="5">
    <location>
        <begin position="377"/>
        <end position="401"/>
    </location>
</feature>
<dbReference type="Proteomes" id="UP000504602">
    <property type="component" value="Unplaced"/>
</dbReference>
<feature type="transmembrane region" description="Helical" evidence="5">
    <location>
        <begin position="311"/>
        <end position="333"/>
    </location>
</feature>
<evidence type="ECO:0000256" key="1">
    <source>
        <dbReference type="ARBA" id="ARBA00004141"/>
    </source>
</evidence>
<evidence type="ECO:0000256" key="2">
    <source>
        <dbReference type="ARBA" id="ARBA00022692"/>
    </source>
</evidence>
<organism evidence="7 8">
    <name type="scientific">Geospiza fortis</name>
    <name type="common">Medium ground-finch</name>
    <dbReference type="NCBI Taxonomy" id="48883"/>
    <lineage>
        <taxon>Eukaryota</taxon>
        <taxon>Metazoa</taxon>
        <taxon>Chordata</taxon>
        <taxon>Craniata</taxon>
        <taxon>Vertebrata</taxon>
        <taxon>Euteleostomi</taxon>
        <taxon>Archelosauria</taxon>
        <taxon>Archosauria</taxon>
        <taxon>Dinosauria</taxon>
        <taxon>Saurischia</taxon>
        <taxon>Theropoda</taxon>
        <taxon>Coelurosauria</taxon>
        <taxon>Aves</taxon>
        <taxon>Neognathae</taxon>
        <taxon>Neoaves</taxon>
        <taxon>Telluraves</taxon>
        <taxon>Australaves</taxon>
        <taxon>Passeriformes</taxon>
        <taxon>Thraupidae</taxon>
        <taxon>Geospiza</taxon>
    </lineage>
</organism>
<keyword evidence="4 5" id="KW-0472">Membrane</keyword>
<feature type="transmembrane region" description="Helical" evidence="5">
    <location>
        <begin position="413"/>
        <end position="435"/>
    </location>
</feature>
<dbReference type="InterPro" id="IPR013057">
    <property type="entry name" value="AA_transpt_TM"/>
</dbReference>
<proteinExistence type="predicted"/>
<keyword evidence="2 5" id="KW-0812">Transmembrane</keyword>
<dbReference type="Pfam" id="PF01490">
    <property type="entry name" value="Aa_trans"/>
    <property type="match status" value="1"/>
</dbReference>
<accession>A0A8N5EKQ9</accession>
<feature type="transmembrane region" description="Helical" evidence="5">
    <location>
        <begin position="76"/>
        <end position="95"/>
    </location>
</feature>
<evidence type="ECO:0000256" key="4">
    <source>
        <dbReference type="ARBA" id="ARBA00023136"/>
    </source>
</evidence>
<protein>
    <submittedName>
        <fullName evidence="8">Sodium-coupled neutral amino acid transporter 1 isoform X2</fullName>
    </submittedName>
</protein>
<feature type="domain" description="Amino acid transporter transmembrane" evidence="6">
    <location>
        <begin position="235"/>
        <end position="434"/>
    </location>
</feature>
<dbReference type="GO" id="GO:0005886">
    <property type="term" value="C:plasma membrane"/>
    <property type="evidence" value="ECO:0007669"/>
    <property type="project" value="TreeGrafter"/>
</dbReference>
<keyword evidence="7" id="KW-1185">Reference proteome</keyword>
<evidence type="ECO:0000313" key="8">
    <source>
        <dbReference type="RefSeq" id="XP_030911457.1"/>
    </source>
</evidence>
<feature type="transmembrane region" description="Helical" evidence="5">
    <location>
        <begin position="269"/>
        <end position="291"/>
    </location>
</feature>
<gene>
    <name evidence="8" type="primary">SLC38A1</name>
</gene>
<dbReference type="AlphaFoldDB" id="A0A8N5EKQ9"/>
<sequence>MPFKAGLELTELQNMTVPEDDNISNDSNDFTEVENGQINSKFISDRESRRSLTNSHLEKKKCDEYIPGTTSLGMSVFNLSNAIMGSGILGLAFALANTGILLFLLLLVSVTLLSIYSIHLLLVCSKETGCMVYEKLGEQIFGTPGKMIVFGSTSLQNIGAMLSYLFIVKNELPSAIKFLMGKEETFSEWYVDGRILVVAVTLCIILPLCLLKNLGYLGYTSGFSLSCMVFFLVVTVYALPTIAFAFVCHPSVLPIYSELKDRSQKKMQLVSNISFFAMFLMYFMTAIFGYLTFYENVQSDLLHKYQSKDDILILTVRLAVIVAVILTVPVLFFTVRSSLFEMARKTKFDLCRHILVTLVLLVIINLLVIFIPSMKDIFGVVGVTSANMLIFILPSSLYLKITQQDGSKLTQRIWASLFLALGVLFSLVSIPLVIYDWVQSGGNAEGH</sequence>
<evidence type="ECO:0000256" key="3">
    <source>
        <dbReference type="ARBA" id="ARBA00022989"/>
    </source>
</evidence>
<dbReference type="PANTHER" id="PTHR22950:SF184">
    <property type="entry name" value="SODIUM-COUPLED NEUTRAL AMINO ACID SYMPORTER 1"/>
    <property type="match status" value="1"/>
</dbReference>
<evidence type="ECO:0000259" key="6">
    <source>
        <dbReference type="Pfam" id="PF01490"/>
    </source>
</evidence>
<evidence type="ECO:0000256" key="5">
    <source>
        <dbReference type="SAM" id="Phobius"/>
    </source>
</evidence>
<feature type="transmembrane region" description="Helical" evidence="5">
    <location>
        <begin position="189"/>
        <end position="211"/>
    </location>
</feature>
<feature type="transmembrane region" description="Helical" evidence="5">
    <location>
        <begin position="102"/>
        <end position="122"/>
    </location>
</feature>
<dbReference type="CTD" id="81539"/>
<keyword evidence="3 5" id="KW-1133">Transmembrane helix</keyword>
<feature type="transmembrane region" description="Helical" evidence="5">
    <location>
        <begin position="223"/>
        <end position="248"/>
    </location>
</feature>
<dbReference type="RefSeq" id="XP_030911457.1">
    <property type="nucleotide sequence ID" value="XM_031055597.1"/>
</dbReference>
<comment type="subcellular location">
    <subcellularLocation>
        <location evidence="1">Membrane</location>
        <topology evidence="1">Multi-pass membrane protein</topology>
    </subcellularLocation>
</comment>
<reference evidence="8" key="1">
    <citation type="submission" date="2025-08" db="UniProtKB">
        <authorList>
            <consortium name="RefSeq"/>
        </authorList>
    </citation>
    <scope>IDENTIFICATION</scope>
</reference>
<evidence type="ECO:0000313" key="7">
    <source>
        <dbReference type="Proteomes" id="UP000504602"/>
    </source>
</evidence>